<reference evidence="3 4" key="1">
    <citation type="journal article" date="2020" name="Microorganisms">
        <title>New Insight into Antimicrobial Compounds from Food and Marine-Sourced Carnobacterium Species through Phenotype and Genome Analyses.</title>
        <authorList>
            <person name="Begrem S."/>
            <person name="Ivaniuk F."/>
            <person name="Gigout-Chevalier F."/>
            <person name="Kolypczuk L."/>
            <person name="Bonnetot S."/>
            <person name="Leroi F."/>
            <person name="Grovel O."/>
            <person name="Delbarre-Ladrat C."/>
            <person name="Passerini D."/>
        </authorList>
    </citation>
    <scope>NUCLEOTIDE SEQUENCE [LARGE SCALE GENOMIC DNA]</scope>
    <source>
        <strain evidence="3 4">MIP2551</strain>
    </source>
</reference>
<keyword evidence="1" id="KW-1133">Transmembrane helix</keyword>
<comment type="caution">
    <text evidence="3">The sequence shown here is derived from an EMBL/GenBank/DDBJ whole genome shotgun (WGS) entry which is preliminary data.</text>
</comment>
<dbReference type="Proteomes" id="UP000638836">
    <property type="component" value="Unassembled WGS sequence"/>
</dbReference>
<feature type="transmembrane region" description="Helical" evidence="1">
    <location>
        <begin position="65"/>
        <end position="83"/>
    </location>
</feature>
<dbReference type="Pfam" id="PF14317">
    <property type="entry name" value="YcxB"/>
    <property type="match status" value="1"/>
</dbReference>
<evidence type="ECO:0000313" key="4">
    <source>
        <dbReference type="Proteomes" id="UP000638836"/>
    </source>
</evidence>
<accession>A0ABR7TE17</accession>
<keyword evidence="1" id="KW-0472">Membrane</keyword>
<feature type="transmembrane region" description="Helical" evidence="1">
    <location>
        <begin position="31"/>
        <end position="53"/>
    </location>
</feature>
<feature type="domain" description="YcxB-like C-terminal" evidence="2">
    <location>
        <begin position="103"/>
        <end position="164"/>
    </location>
</feature>
<name>A0ABR7TE17_9LACT</name>
<gene>
    <name evidence="3" type="ORF">GLO26_10595</name>
</gene>
<dbReference type="RefSeq" id="WP_023176413.1">
    <property type="nucleotide sequence ID" value="NZ_WNJQ01000014.1"/>
</dbReference>
<evidence type="ECO:0000313" key="3">
    <source>
        <dbReference type="EMBL" id="MBC9826232.1"/>
    </source>
</evidence>
<proteinExistence type="predicted"/>
<protein>
    <recommendedName>
        <fullName evidence="2">YcxB-like C-terminal domain-containing protein</fullName>
    </recommendedName>
</protein>
<evidence type="ECO:0000256" key="1">
    <source>
        <dbReference type="SAM" id="Phobius"/>
    </source>
</evidence>
<keyword evidence="4" id="KW-1185">Reference proteome</keyword>
<dbReference type="EMBL" id="WNJQ01000014">
    <property type="protein sequence ID" value="MBC9826232.1"/>
    <property type="molecule type" value="Genomic_DNA"/>
</dbReference>
<evidence type="ECO:0000259" key="2">
    <source>
        <dbReference type="Pfam" id="PF14317"/>
    </source>
</evidence>
<organism evidence="3 4">
    <name type="scientific">Carnobacterium inhibens</name>
    <dbReference type="NCBI Taxonomy" id="147709"/>
    <lineage>
        <taxon>Bacteria</taxon>
        <taxon>Bacillati</taxon>
        <taxon>Bacillota</taxon>
        <taxon>Bacilli</taxon>
        <taxon>Lactobacillales</taxon>
        <taxon>Carnobacteriaceae</taxon>
        <taxon>Carnobacterium</taxon>
    </lineage>
</organism>
<dbReference type="InterPro" id="IPR025588">
    <property type="entry name" value="YcxB-like_C"/>
</dbReference>
<keyword evidence="1" id="KW-0812">Transmembrane</keyword>
<sequence length="168" mass="19650">MNQDENRKIVAVGSLAFSHYIKFNIYRQRNFFSVVSITSLPLFAIIYSGIHIIDFSNLSMIDYLLILFSSLIYTLLILLGIFIRNYKEYKNDSLIKKEVTYIITNNGVSQVNRTVTANYTWNDFIKIKESKEMFFLFLSPTRAIVIPKNFFKNNIDINSFKTLINNND</sequence>